<dbReference type="Proteomes" id="UP000298653">
    <property type="component" value="Chromosome"/>
</dbReference>
<reference evidence="2 3" key="1">
    <citation type="submission" date="2019-05" db="EMBL/GenBank/DDBJ databases">
        <title>Complete genome sequencing of Anaerostipes rhamnosivorans.</title>
        <authorList>
            <person name="Bui T.P.N."/>
            <person name="de Vos W.M."/>
        </authorList>
    </citation>
    <scope>NUCLEOTIDE SEQUENCE [LARGE SCALE GENOMIC DNA]</scope>
    <source>
        <strain evidence="2 3">1y2</strain>
    </source>
</reference>
<feature type="signal peptide" evidence="1">
    <location>
        <begin position="1"/>
        <end position="27"/>
    </location>
</feature>
<feature type="chain" id="PRO_5038775264" description="Leucine rich repeat-containing protein" evidence="1">
    <location>
        <begin position="28"/>
        <end position="219"/>
    </location>
</feature>
<keyword evidence="1" id="KW-0732">Signal</keyword>
<name>A0A4P8IBC5_9FIRM</name>
<gene>
    <name evidence="2" type="ORF">AR1Y2_0313</name>
</gene>
<dbReference type="AlphaFoldDB" id="A0A4P8IBC5"/>
<dbReference type="Pfam" id="PF13306">
    <property type="entry name" value="LRR_5"/>
    <property type="match status" value="1"/>
</dbReference>
<dbReference type="RefSeq" id="WP_137327397.1">
    <property type="nucleotide sequence ID" value="NZ_CP040058.1"/>
</dbReference>
<proteinExistence type="predicted"/>
<evidence type="ECO:0000313" key="3">
    <source>
        <dbReference type="Proteomes" id="UP000298653"/>
    </source>
</evidence>
<dbReference type="InterPro" id="IPR032675">
    <property type="entry name" value="LRR_dom_sf"/>
</dbReference>
<sequence>MTEKKILKFFTSFAICAFMLCSTVSFKNLTVKASTPQEQDSAPGILEIDDFDTRADYEKYMNRIHTYKDYQYKIEKDGKEKNGYRINLKRYTGADKSTSVPSKILHAPVRTISTGTFKNCKSLNKITIPEDIYMIQKGAFTGCKAKIKKPSFLKKQKNGSYAAIAQVKIPRKGKDKKVNYKASKVTKITTSIKNMKLKKGKKKKIYTRIYVSKKRNKDI</sequence>
<keyword evidence="3" id="KW-1185">Reference proteome</keyword>
<dbReference type="OrthoDB" id="1814867at2"/>
<dbReference type="KEGG" id="arf:AR1Y2_0313"/>
<dbReference type="Gene3D" id="3.80.10.10">
    <property type="entry name" value="Ribonuclease Inhibitor"/>
    <property type="match status" value="1"/>
</dbReference>
<evidence type="ECO:0008006" key="4">
    <source>
        <dbReference type="Google" id="ProtNLM"/>
    </source>
</evidence>
<protein>
    <recommendedName>
        <fullName evidence="4">Leucine rich repeat-containing protein</fullName>
    </recommendedName>
</protein>
<evidence type="ECO:0000313" key="2">
    <source>
        <dbReference type="EMBL" id="QCP33767.1"/>
    </source>
</evidence>
<accession>A0A4P8IBC5</accession>
<dbReference type="EMBL" id="CP040058">
    <property type="protein sequence ID" value="QCP33767.1"/>
    <property type="molecule type" value="Genomic_DNA"/>
</dbReference>
<organism evidence="2 3">
    <name type="scientific">Anaerostipes rhamnosivorans</name>
    <dbReference type="NCBI Taxonomy" id="1229621"/>
    <lineage>
        <taxon>Bacteria</taxon>
        <taxon>Bacillati</taxon>
        <taxon>Bacillota</taxon>
        <taxon>Clostridia</taxon>
        <taxon>Lachnospirales</taxon>
        <taxon>Lachnospiraceae</taxon>
        <taxon>Anaerostipes</taxon>
    </lineage>
</organism>
<dbReference type="InterPro" id="IPR026906">
    <property type="entry name" value="LRR_5"/>
</dbReference>
<evidence type="ECO:0000256" key="1">
    <source>
        <dbReference type="SAM" id="SignalP"/>
    </source>
</evidence>